<dbReference type="Pfam" id="PF05787">
    <property type="entry name" value="PhoX"/>
    <property type="match status" value="1"/>
</dbReference>
<dbReference type="HOGENOM" id="CLU_045986_0_0_7"/>
<dbReference type="KEGG" id="msd:MYSTI_06853"/>
<dbReference type="Gene3D" id="2.120.10.30">
    <property type="entry name" value="TolB, C-terminal domain"/>
    <property type="match status" value="1"/>
</dbReference>
<reference evidence="1 2" key="1">
    <citation type="journal article" date="2013" name="Genome Announc.">
        <title>Complete genome sequence of Myxococcus stipitatus strain DSM 14675, a fruiting myxobacterium.</title>
        <authorList>
            <person name="Huntley S."/>
            <person name="Kneip S."/>
            <person name="Treuner-Lange A."/>
            <person name="Sogaard-Andersen L."/>
        </authorList>
    </citation>
    <scope>NUCLEOTIDE SEQUENCE [LARGE SCALE GENOMIC DNA]</scope>
    <source>
        <strain evidence="2">DSM 14675 / JCM 12634 / Mx s8</strain>
    </source>
</reference>
<evidence type="ECO:0000313" key="1">
    <source>
        <dbReference type="EMBL" id="AGC48126.1"/>
    </source>
</evidence>
<dbReference type="NCBIfam" id="TIGR01409">
    <property type="entry name" value="TAT_signal_seq"/>
    <property type="match status" value="1"/>
</dbReference>
<dbReference type="AlphaFoldDB" id="L7UGM8"/>
<dbReference type="SUPFAM" id="SSF63829">
    <property type="entry name" value="Calcium-dependent phosphotriesterase"/>
    <property type="match status" value="1"/>
</dbReference>
<dbReference type="eggNOG" id="COG3211">
    <property type="taxonomic scope" value="Bacteria"/>
</dbReference>
<dbReference type="InterPro" id="IPR008557">
    <property type="entry name" value="PhoX"/>
</dbReference>
<dbReference type="PANTHER" id="PTHR35399">
    <property type="entry name" value="SLR8030 PROTEIN"/>
    <property type="match status" value="1"/>
</dbReference>
<protein>
    <recommendedName>
        <fullName evidence="3">Translocation protein TolB</fullName>
    </recommendedName>
</protein>
<dbReference type="PROSITE" id="PS51318">
    <property type="entry name" value="TAT"/>
    <property type="match status" value="1"/>
</dbReference>
<dbReference type="Proteomes" id="UP000011131">
    <property type="component" value="Chromosome"/>
</dbReference>
<sequence>MRLDRRDFLRLSALGGGTLALGPAFWQAAYAAPAEPGPGPYGAMSGSADANGLRLPAGFSSRVVARSGRVVAGTSYTWHSAPDGGACFPMNGGGWAYVSNSETSSGGASAIRFDGGGAIVGAYRILSGTRTNCAGGPTPWGTWLSCEEHGSGRVWECDPTKSSQGVARGALGTFAHEAVAVDPDDGRLYLTEDTSSGRLYRFTPSAWPVLTAGTLEAAKVTGDPMAGTATLTWVVCAATSPASEQSSVASKTTVFSGGEGCWYDSGVVYFTTKSNNRVWAHTPATGKLEVIYDASLYSGSPLTGVDNVVVSRSKDIYVAEDGGNMEICIITPGTPRTVSPFLRLEGHSSSELCGPAFSPDGRRLYFSSQRGTTGSSSGGYTFEVTGPFR</sequence>
<dbReference type="PANTHER" id="PTHR35399:SF4">
    <property type="entry name" value="MEMBRANE PROTEIN"/>
    <property type="match status" value="1"/>
</dbReference>
<gene>
    <name evidence="1" type="ordered locus">MYSTI_06853</name>
</gene>
<accession>L7UGM8</accession>
<dbReference type="InterPro" id="IPR006311">
    <property type="entry name" value="TAT_signal"/>
</dbReference>
<dbReference type="InterPro" id="IPR011042">
    <property type="entry name" value="6-blade_b-propeller_TolB-like"/>
</dbReference>
<dbReference type="RefSeq" id="WP_015352380.1">
    <property type="nucleotide sequence ID" value="NC_020126.1"/>
</dbReference>
<dbReference type="InterPro" id="IPR019546">
    <property type="entry name" value="TAT_signal_bac_arc"/>
</dbReference>
<dbReference type="PATRIC" id="fig|1278073.3.peg.6959"/>
<organism evidence="1 2">
    <name type="scientific">Myxococcus stipitatus (strain DSM 14675 / JCM 12634 / Mx s8)</name>
    <dbReference type="NCBI Taxonomy" id="1278073"/>
    <lineage>
        <taxon>Bacteria</taxon>
        <taxon>Pseudomonadati</taxon>
        <taxon>Myxococcota</taxon>
        <taxon>Myxococcia</taxon>
        <taxon>Myxococcales</taxon>
        <taxon>Cystobacterineae</taxon>
        <taxon>Myxococcaceae</taxon>
        <taxon>Myxococcus</taxon>
    </lineage>
</organism>
<proteinExistence type="predicted"/>
<dbReference type="EMBL" id="CP004025">
    <property type="protein sequence ID" value="AGC48126.1"/>
    <property type="molecule type" value="Genomic_DNA"/>
</dbReference>
<keyword evidence="2" id="KW-1185">Reference proteome</keyword>
<dbReference type="OrthoDB" id="9801383at2"/>
<evidence type="ECO:0000313" key="2">
    <source>
        <dbReference type="Proteomes" id="UP000011131"/>
    </source>
</evidence>
<dbReference type="STRING" id="1278073.MYSTI_06853"/>
<name>L7UGM8_MYXSD</name>
<evidence type="ECO:0008006" key="3">
    <source>
        <dbReference type="Google" id="ProtNLM"/>
    </source>
</evidence>